<dbReference type="OMA" id="LKTQECE"/>
<dbReference type="PANTHER" id="PTHR24049:SF22">
    <property type="entry name" value="DROSOPHILA CRUMBS HOMOLOG"/>
    <property type="match status" value="1"/>
</dbReference>
<keyword evidence="2 7" id="KW-0732">Signal</keyword>
<dbReference type="GO" id="GO:0007157">
    <property type="term" value="P:heterophilic cell-cell adhesion via plasma membrane cell adhesion molecules"/>
    <property type="evidence" value="ECO:0007669"/>
    <property type="project" value="TreeGrafter"/>
</dbReference>
<evidence type="ECO:0000256" key="7">
    <source>
        <dbReference type="SAM" id="SignalP"/>
    </source>
</evidence>
<dbReference type="VEuPathDB" id="FungiDB:PYU1_G008867"/>
<accession>K3WV87</accession>
<dbReference type="PROSITE" id="PS50026">
    <property type="entry name" value="EGF_3"/>
    <property type="match status" value="2"/>
</dbReference>
<proteinExistence type="predicted"/>
<protein>
    <recommendedName>
        <fullName evidence="8">EGF-like domain-containing protein</fullName>
    </recommendedName>
</protein>
<dbReference type="SMART" id="SM00181">
    <property type="entry name" value="EGF"/>
    <property type="match status" value="3"/>
</dbReference>
<evidence type="ECO:0000313" key="9">
    <source>
        <dbReference type="EnsemblProtists" id="PYU1_T008885"/>
    </source>
</evidence>
<keyword evidence="10" id="KW-1185">Reference proteome</keyword>
<feature type="region of interest" description="Disordered" evidence="6">
    <location>
        <begin position="315"/>
        <end position="334"/>
    </location>
</feature>
<evidence type="ECO:0000256" key="2">
    <source>
        <dbReference type="ARBA" id="ARBA00022729"/>
    </source>
</evidence>
<feature type="domain" description="EGF-like" evidence="8">
    <location>
        <begin position="214"/>
        <end position="248"/>
    </location>
</feature>
<feature type="chain" id="PRO_5003868071" description="EGF-like domain-containing protein" evidence="7">
    <location>
        <begin position="20"/>
        <end position="355"/>
    </location>
</feature>
<dbReference type="Pfam" id="PF07974">
    <property type="entry name" value="EGF_2"/>
    <property type="match status" value="1"/>
</dbReference>
<keyword evidence="3" id="KW-0677">Repeat</keyword>
<feature type="domain" description="EGF-like" evidence="8">
    <location>
        <begin position="171"/>
        <end position="211"/>
    </location>
</feature>
<dbReference type="AlphaFoldDB" id="K3WV87"/>
<dbReference type="PANTHER" id="PTHR24049">
    <property type="entry name" value="CRUMBS FAMILY MEMBER"/>
    <property type="match status" value="1"/>
</dbReference>
<dbReference type="eggNOG" id="ENOG502RD9W">
    <property type="taxonomic scope" value="Eukaryota"/>
</dbReference>
<evidence type="ECO:0000256" key="6">
    <source>
        <dbReference type="SAM" id="MobiDB-lite"/>
    </source>
</evidence>
<feature type="compositionally biased region" description="Low complexity" evidence="6">
    <location>
        <begin position="316"/>
        <end position="334"/>
    </location>
</feature>
<evidence type="ECO:0000256" key="1">
    <source>
        <dbReference type="ARBA" id="ARBA00022536"/>
    </source>
</evidence>
<name>K3WV87_GLOUD</name>
<reference evidence="10" key="1">
    <citation type="journal article" date="2010" name="Genome Biol.">
        <title>Genome sequence of the necrotrophic plant pathogen Pythium ultimum reveals original pathogenicity mechanisms and effector repertoire.</title>
        <authorList>
            <person name="Levesque C.A."/>
            <person name="Brouwer H."/>
            <person name="Cano L."/>
            <person name="Hamilton J.P."/>
            <person name="Holt C."/>
            <person name="Huitema E."/>
            <person name="Raffaele S."/>
            <person name="Robideau G.P."/>
            <person name="Thines M."/>
            <person name="Win J."/>
            <person name="Zerillo M.M."/>
            <person name="Beakes G.W."/>
            <person name="Boore J.L."/>
            <person name="Busam D."/>
            <person name="Dumas B."/>
            <person name="Ferriera S."/>
            <person name="Fuerstenberg S.I."/>
            <person name="Gachon C.M."/>
            <person name="Gaulin E."/>
            <person name="Govers F."/>
            <person name="Grenville-Briggs L."/>
            <person name="Horner N."/>
            <person name="Hostetler J."/>
            <person name="Jiang R.H."/>
            <person name="Johnson J."/>
            <person name="Krajaejun T."/>
            <person name="Lin H."/>
            <person name="Meijer H.J."/>
            <person name="Moore B."/>
            <person name="Morris P."/>
            <person name="Phuntmart V."/>
            <person name="Puiu D."/>
            <person name="Shetty J."/>
            <person name="Stajich J.E."/>
            <person name="Tripathy S."/>
            <person name="Wawra S."/>
            <person name="van West P."/>
            <person name="Whitty B.R."/>
            <person name="Coutinho P.M."/>
            <person name="Henrissat B."/>
            <person name="Martin F."/>
            <person name="Thomas P.D."/>
            <person name="Tyler B.M."/>
            <person name="De Vries R.P."/>
            <person name="Kamoun S."/>
            <person name="Yandell M."/>
            <person name="Tisserat N."/>
            <person name="Buell C.R."/>
        </authorList>
    </citation>
    <scope>NUCLEOTIDE SEQUENCE</scope>
    <source>
        <strain evidence="10">DAOM:BR144</strain>
    </source>
</reference>
<dbReference type="InterPro" id="IPR000742">
    <property type="entry name" value="EGF"/>
</dbReference>
<reference evidence="10" key="2">
    <citation type="submission" date="2010-04" db="EMBL/GenBank/DDBJ databases">
        <authorList>
            <person name="Buell R."/>
            <person name="Hamilton J."/>
            <person name="Hostetler J."/>
        </authorList>
    </citation>
    <scope>NUCLEOTIDE SEQUENCE [LARGE SCALE GENOMIC DNA]</scope>
    <source>
        <strain evidence="10">DAOM:BR144</strain>
    </source>
</reference>
<feature type="disulfide bond" evidence="5">
    <location>
        <begin position="238"/>
        <end position="247"/>
    </location>
</feature>
<evidence type="ECO:0000256" key="4">
    <source>
        <dbReference type="ARBA" id="ARBA00023157"/>
    </source>
</evidence>
<dbReference type="HOGENOM" id="CLU_062956_0_0_1"/>
<dbReference type="EMBL" id="GL376599">
    <property type="status" value="NOT_ANNOTATED_CDS"/>
    <property type="molecule type" value="Genomic_DNA"/>
</dbReference>
<dbReference type="PROSITE" id="PS00022">
    <property type="entry name" value="EGF_1"/>
    <property type="match status" value="2"/>
</dbReference>
<evidence type="ECO:0000256" key="5">
    <source>
        <dbReference type="PROSITE-ProRule" id="PRU00076"/>
    </source>
</evidence>
<dbReference type="GO" id="GO:0005886">
    <property type="term" value="C:plasma membrane"/>
    <property type="evidence" value="ECO:0007669"/>
    <property type="project" value="TreeGrafter"/>
</dbReference>
<evidence type="ECO:0000259" key="8">
    <source>
        <dbReference type="PROSITE" id="PS50026"/>
    </source>
</evidence>
<dbReference type="InterPro" id="IPR051022">
    <property type="entry name" value="Notch_Cell-Fate_Det"/>
</dbReference>
<dbReference type="InterPro" id="IPR013111">
    <property type="entry name" value="EGF_extracell"/>
</dbReference>
<dbReference type="CDD" id="cd00055">
    <property type="entry name" value="EGF_Lam"/>
    <property type="match status" value="1"/>
</dbReference>
<dbReference type="Gene3D" id="2.10.25.10">
    <property type="entry name" value="Laminin"/>
    <property type="match status" value="2"/>
</dbReference>
<dbReference type="GO" id="GO:0032991">
    <property type="term" value="C:protein-containing complex"/>
    <property type="evidence" value="ECO:0007669"/>
    <property type="project" value="TreeGrafter"/>
</dbReference>
<sequence length="355" mass="36090">MKIAALAFAVLAAFVGVDAKTGVGQPGYCKDEAACTKVAADYTCVSVQTTREGTAEVKQCLPYKQPGDVCAGTTPGLCPSFSTWSKDYKSISSVCAYIIPTAKCAKDNTNSTKGTVQCMNVTSTDEDTYGVIYGCVDYDGSKLLFDTASKSLKMSQAFNYSGIISASCVNPKNAADSDVVCSGRGTCSPNAAGQMDYKCTCNVGYSGTYCQKIDSNKCTQVAQCAAGTCNLVTQQCECEEGTTGDQCAECNPKSTKACNNHGTCGAVSAGTVMAAGSGSSGGSSSGNTTVGSTNSCVCESGYSGAQCDRKVSGTQSNTVSSSNSTTPAPTPNSASSVMASVFVLATSALLAAVLN</sequence>
<keyword evidence="1 5" id="KW-0245">EGF-like domain</keyword>
<evidence type="ECO:0000313" key="10">
    <source>
        <dbReference type="Proteomes" id="UP000019132"/>
    </source>
</evidence>
<dbReference type="STRING" id="431595.K3WV87"/>
<feature type="signal peptide" evidence="7">
    <location>
        <begin position="1"/>
        <end position="19"/>
    </location>
</feature>
<feature type="disulfide bond" evidence="5">
    <location>
        <begin position="201"/>
        <end position="210"/>
    </location>
</feature>
<dbReference type="InParanoid" id="K3WV87"/>
<dbReference type="Proteomes" id="UP000019132">
    <property type="component" value="Unassembled WGS sequence"/>
</dbReference>
<reference evidence="9" key="3">
    <citation type="submission" date="2015-02" db="UniProtKB">
        <authorList>
            <consortium name="EnsemblProtists"/>
        </authorList>
    </citation>
    <scope>IDENTIFICATION</scope>
    <source>
        <strain evidence="9">DAOM BR144</strain>
    </source>
</reference>
<dbReference type="EnsemblProtists" id="PYU1_T008885">
    <property type="protein sequence ID" value="PYU1_T008885"/>
    <property type="gene ID" value="PYU1_G008867"/>
</dbReference>
<organism evidence="9 10">
    <name type="scientific">Globisporangium ultimum (strain ATCC 200006 / CBS 805.95 / DAOM BR144)</name>
    <name type="common">Pythium ultimum</name>
    <dbReference type="NCBI Taxonomy" id="431595"/>
    <lineage>
        <taxon>Eukaryota</taxon>
        <taxon>Sar</taxon>
        <taxon>Stramenopiles</taxon>
        <taxon>Oomycota</taxon>
        <taxon>Peronosporomycetes</taxon>
        <taxon>Pythiales</taxon>
        <taxon>Pythiaceae</taxon>
        <taxon>Globisporangium</taxon>
    </lineage>
</organism>
<keyword evidence="4 5" id="KW-1015">Disulfide bond</keyword>
<dbReference type="GO" id="GO:0045197">
    <property type="term" value="P:establishment or maintenance of epithelial cell apical/basal polarity"/>
    <property type="evidence" value="ECO:0007669"/>
    <property type="project" value="TreeGrafter"/>
</dbReference>
<comment type="caution">
    <text evidence="5">Lacks conserved residue(s) required for the propagation of feature annotation.</text>
</comment>
<dbReference type="InterPro" id="IPR002049">
    <property type="entry name" value="LE_dom"/>
</dbReference>
<dbReference type="PROSITE" id="PS01186">
    <property type="entry name" value="EGF_2"/>
    <property type="match status" value="1"/>
</dbReference>
<evidence type="ECO:0000256" key="3">
    <source>
        <dbReference type="ARBA" id="ARBA00022737"/>
    </source>
</evidence>